<dbReference type="STRING" id="1193051.LEP1GSC017_2261"/>
<evidence type="ECO:0000256" key="2">
    <source>
        <dbReference type="ARBA" id="ARBA00022679"/>
    </source>
</evidence>
<feature type="domain" description="Phospholipid/glycerol acyltransferase" evidence="4">
    <location>
        <begin position="138"/>
        <end position="248"/>
    </location>
</feature>
<keyword evidence="3 5" id="KW-0012">Acyltransferase</keyword>
<evidence type="ECO:0000259" key="4">
    <source>
        <dbReference type="Pfam" id="PF01553"/>
    </source>
</evidence>
<comment type="pathway">
    <text evidence="1">Lipid metabolism.</text>
</comment>
<dbReference type="SUPFAM" id="SSF69593">
    <property type="entry name" value="Glycerol-3-phosphate (1)-acyltransferase"/>
    <property type="match status" value="1"/>
</dbReference>
<dbReference type="PANTHER" id="PTHR10434">
    <property type="entry name" value="1-ACYL-SN-GLYCEROL-3-PHOSPHATE ACYLTRANSFERASE"/>
    <property type="match status" value="1"/>
</dbReference>
<dbReference type="Pfam" id="PF01553">
    <property type="entry name" value="Acyltransferase"/>
    <property type="match status" value="1"/>
</dbReference>
<keyword evidence="2 5" id="KW-0808">Transferase</keyword>
<dbReference type="EMBL" id="SORO01000001">
    <property type="protein sequence ID" value="TDY72685.1"/>
    <property type="molecule type" value="Genomic_DNA"/>
</dbReference>
<evidence type="ECO:0000256" key="3">
    <source>
        <dbReference type="ARBA" id="ARBA00023315"/>
    </source>
</evidence>
<comment type="caution">
    <text evidence="5">The sequence shown here is derived from an EMBL/GenBank/DDBJ whole genome shotgun (WGS) entry which is preliminary data.</text>
</comment>
<dbReference type="InterPro" id="IPR002123">
    <property type="entry name" value="Plipid/glycerol_acylTrfase"/>
</dbReference>
<dbReference type="AlphaFoldDB" id="A0A4R8N062"/>
<accession>A0A4R8N062</accession>
<evidence type="ECO:0000313" key="6">
    <source>
        <dbReference type="Proteomes" id="UP000294684"/>
    </source>
</evidence>
<protein>
    <submittedName>
        <fullName evidence="5">1-acyl-sn-glycerol-3-phosphate acyltransferase</fullName>
    </submittedName>
</protein>
<dbReference type="GO" id="GO:0006654">
    <property type="term" value="P:phosphatidic acid biosynthetic process"/>
    <property type="evidence" value="ECO:0007669"/>
    <property type="project" value="TreeGrafter"/>
</dbReference>
<proteinExistence type="predicted"/>
<organism evidence="5 6">
    <name type="scientific">Leptospira meyeri</name>
    <dbReference type="NCBI Taxonomy" id="29508"/>
    <lineage>
        <taxon>Bacteria</taxon>
        <taxon>Pseudomonadati</taxon>
        <taxon>Spirochaetota</taxon>
        <taxon>Spirochaetia</taxon>
        <taxon>Leptospirales</taxon>
        <taxon>Leptospiraceae</taxon>
        <taxon>Leptospira</taxon>
    </lineage>
</organism>
<dbReference type="Proteomes" id="UP000294684">
    <property type="component" value="Unassembled WGS sequence"/>
</dbReference>
<dbReference type="PANTHER" id="PTHR10434:SF66">
    <property type="entry name" value="PHOSPHOLIPID_GLYCEROL ACYLTRANSFERASE DOMAIN-CONTAINING PROTEIN"/>
    <property type="match status" value="1"/>
</dbReference>
<keyword evidence="6" id="KW-1185">Reference proteome</keyword>
<evidence type="ECO:0000256" key="1">
    <source>
        <dbReference type="ARBA" id="ARBA00005189"/>
    </source>
</evidence>
<reference evidence="5 6" key="1">
    <citation type="submission" date="2019-03" db="EMBL/GenBank/DDBJ databases">
        <title>Genomic Encyclopedia of Archaeal and Bacterial Type Strains, Phase II (KMG-II): from individual species to whole genera.</title>
        <authorList>
            <person name="Goeker M."/>
        </authorList>
    </citation>
    <scope>NUCLEOTIDE SEQUENCE [LARGE SCALE GENOMIC DNA]</scope>
    <source>
        <strain evidence="5 6">DSM 21537</strain>
    </source>
</reference>
<gene>
    <name evidence="5" type="ORF">CLV96_1685</name>
</gene>
<sequence length="314" mass="36208">MSQQNLPLELLPLRNNKKRYLTPFPDTDAQEFSWAFLFPQNDLFCLIVAMAKIPVVDDLIKKNLHGLSVHYGRLVMKVYLRITLLVFGKASPYLIRGIYRSVTGNKEARIKEFLEGTKIWAEDVLKITKTKLIVFNEIDVPQKGHMIFLNHVNEMDFPYDCYVIRKPFLANQVIKKAWFAYWWMVAMGSQVFDNSKAMSVAISVKNLIEGLKTTSYIVYPEGKNTYSEEILPLKKGMVKIAFDQKIPVFVALKSGVTTYQNYQKGNVVGYLGLGSHDPTDFTSWEEFQTYLYNLMHTKKLELDAMTEAERTKLS</sequence>
<dbReference type="GO" id="GO:0003841">
    <property type="term" value="F:1-acylglycerol-3-phosphate O-acyltransferase activity"/>
    <property type="evidence" value="ECO:0007669"/>
    <property type="project" value="TreeGrafter"/>
</dbReference>
<name>A0A4R8N062_LEPME</name>
<evidence type="ECO:0000313" key="5">
    <source>
        <dbReference type="EMBL" id="TDY72685.1"/>
    </source>
</evidence>